<evidence type="ECO:0000313" key="3">
    <source>
        <dbReference type="Proteomes" id="UP000260665"/>
    </source>
</evidence>
<dbReference type="OrthoDB" id="9179699at2"/>
<reference evidence="2 3" key="1">
    <citation type="submission" date="2018-05" db="EMBL/GenBank/DDBJ databases">
        <title>Rhodoferax soyangensis sp.nov., isolated from an oligotrophic freshwater lake.</title>
        <authorList>
            <person name="Park M."/>
        </authorList>
    </citation>
    <scope>NUCLEOTIDE SEQUENCE [LARGE SCALE GENOMIC DNA]</scope>
    <source>
        <strain evidence="2 3">IMCC26218</strain>
    </source>
</reference>
<feature type="region of interest" description="Disordered" evidence="1">
    <location>
        <begin position="136"/>
        <end position="191"/>
    </location>
</feature>
<sequence length="191" mass="21862">MSISTFFLELRSAYQAELDDLTSDSEGKDVLRKRLAEKRKELGFLLQMMELSPEMVAVVLHQAFRFTSPAAMDHLLAQDADDLPEWDSISDGIEIAPWARDMVKTILEEPMGAWFMTIASALEYMHNKPLTAAERAQLASADDDEEDQDEVRNERHDDTHTEDHEEDEADARAREEAGNDWMVEQGFDRKD</sequence>
<gene>
    <name evidence="2" type="ORF">DIC66_04020</name>
</gene>
<comment type="caution">
    <text evidence="2">The sequence shown here is derived from an EMBL/GenBank/DDBJ whole genome shotgun (WGS) entry which is preliminary data.</text>
</comment>
<evidence type="ECO:0000313" key="2">
    <source>
        <dbReference type="EMBL" id="RFO97902.1"/>
    </source>
</evidence>
<proteinExistence type="predicted"/>
<dbReference type="RefSeq" id="WP_117174329.1">
    <property type="nucleotide sequence ID" value="NZ_QFZK01000002.1"/>
</dbReference>
<organism evidence="2 3">
    <name type="scientific">Rhodoferax lacus</name>
    <dbReference type="NCBI Taxonomy" id="2184758"/>
    <lineage>
        <taxon>Bacteria</taxon>
        <taxon>Pseudomonadati</taxon>
        <taxon>Pseudomonadota</taxon>
        <taxon>Betaproteobacteria</taxon>
        <taxon>Burkholderiales</taxon>
        <taxon>Comamonadaceae</taxon>
        <taxon>Rhodoferax</taxon>
    </lineage>
</organism>
<protein>
    <submittedName>
        <fullName evidence="2">Uncharacterized protein</fullName>
    </submittedName>
</protein>
<keyword evidence="3" id="KW-1185">Reference proteome</keyword>
<dbReference type="AlphaFoldDB" id="A0A3E1RFV5"/>
<feature type="compositionally biased region" description="Basic and acidic residues" evidence="1">
    <location>
        <begin position="150"/>
        <end position="163"/>
    </location>
</feature>
<dbReference type="EMBL" id="QFZK01000002">
    <property type="protein sequence ID" value="RFO97902.1"/>
    <property type="molecule type" value="Genomic_DNA"/>
</dbReference>
<accession>A0A3E1RFV5</accession>
<evidence type="ECO:0000256" key="1">
    <source>
        <dbReference type="SAM" id="MobiDB-lite"/>
    </source>
</evidence>
<name>A0A3E1RFV5_9BURK</name>
<dbReference type="Proteomes" id="UP000260665">
    <property type="component" value="Unassembled WGS sequence"/>
</dbReference>